<dbReference type="RefSeq" id="WP_160894972.1">
    <property type="nucleotide sequence ID" value="NZ_WUMU01000015.1"/>
</dbReference>
<dbReference type="Proteomes" id="UP000477911">
    <property type="component" value="Unassembled WGS sequence"/>
</dbReference>
<dbReference type="GO" id="GO:0005886">
    <property type="term" value="C:plasma membrane"/>
    <property type="evidence" value="ECO:0007669"/>
    <property type="project" value="UniProtKB-SubCell"/>
</dbReference>
<protein>
    <submittedName>
        <fullName evidence="9">ABC transporter permease subunit</fullName>
    </submittedName>
</protein>
<feature type="domain" description="ABC transmembrane type-1" evidence="8">
    <location>
        <begin position="73"/>
        <end position="286"/>
    </location>
</feature>
<keyword evidence="6 7" id="KW-0472">Membrane</keyword>
<dbReference type="InterPro" id="IPR000515">
    <property type="entry name" value="MetI-like"/>
</dbReference>
<organism evidence="9 10">
    <name type="scientific">Pseudooceanicola albus</name>
    <dbReference type="NCBI Taxonomy" id="2692189"/>
    <lineage>
        <taxon>Bacteria</taxon>
        <taxon>Pseudomonadati</taxon>
        <taxon>Pseudomonadota</taxon>
        <taxon>Alphaproteobacteria</taxon>
        <taxon>Rhodobacterales</taxon>
        <taxon>Paracoccaceae</taxon>
        <taxon>Pseudooceanicola</taxon>
    </lineage>
</organism>
<dbReference type="InterPro" id="IPR035906">
    <property type="entry name" value="MetI-like_sf"/>
</dbReference>
<dbReference type="PANTHER" id="PTHR30193:SF42">
    <property type="entry name" value="ABC TRANSPORTER PERMEASE PROTEIN"/>
    <property type="match status" value="1"/>
</dbReference>
<evidence type="ECO:0000259" key="8">
    <source>
        <dbReference type="PROSITE" id="PS50928"/>
    </source>
</evidence>
<gene>
    <name evidence="9" type="ORF">GR170_13460</name>
</gene>
<evidence type="ECO:0000256" key="6">
    <source>
        <dbReference type="ARBA" id="ARBA00023136"/>
    </source>
</evidence>
<accession>A0A6L7G5B0</accession>
<name>A0A6L7G5B0_9RHOB</name>
<keyword evidence="2 7" id="KW-0813">Transport</keyword>
<proteinExistence type="inferred from homology"/>
<keyword evidence="5 7" id="KW-1133">Transmembrane helix</keyword>
<evidence type="ECO:0000256" key="2">
    <source>
        <dbReference type="ARBA" id="ARBA00022448"/>
    </source>
</evidence>
<dbReference type="SUPFAM" id="SSF161098">
    <property type="entry name" value="MetI-like"/>
    <property type="match status" value="1"/>
</dbReference>
<evidence type="ECO:0000313" key="9">
    <source>
        <dbReference type="EMBL" id="MXN18852.1"/>
    </source>
</evidence>
<evidence type="ECO:0000256" key="1">
    <source>
        <dbReference type="ARBA" id="ARBA00004651"/>
    </source>
</evidence>
<evidence type="ECO:0000313" key="10">
    <source>
        <dbReference type="Proteomes" id="UP000477911"/>
    </source>
</evidence>
<reference evidence="9 10" key="1">
    <citation type="submission" date="2019-12" db="EMBL/GenBank/DDBJ databases">
        <authorList>
            <person name="Li M."/>
        </authorList>
    </citation>
    <scope>NUCLEOTIDE SEQUENCE [LARGE SCALE GENOMIC DNA]</scope>
    <source>
        <strain evidence="9 10">GBMRC 2024</strain>
    </source>
</reference>
<dbReference type="GO" id="GO:0055085">
    <property type="term" value="P:transmembrane transport"/>
    <property type="evidence" value="ECO:0007669"/>
    <property type="project" value="InterPro"/>
</dbReference>
<feature type="transmembrane region" description="Helical" evidence="7">
    <location>
        <begin position="265"/>
        <end position="289"/>
    </location>
</feature>
<keyword evidence="4 7" id="KW-0812">Transmembrane</keyword>
<feature type="transmembrane region" description="Helical" evidence="7">
    <location>
        <begin position="205"/>
        <end position="230"/>
    </location>
</feature>
<feature type="transmembrane region" description="Helical" evidence="7">
    <location>
        <begin position="76"/>
        <end position="98"/>
    </location>
</feature>
<feature type="transmembrane region" description="Helical" evidence="7">
    <location>
        <begin position="110"/>
        <end position="130"/>
    </location>
</feature>
<evidence type="ECO:0000256" key="7">
    <source>
        <dbReference type="RuleBase" id="RU363032"/>
    </source>
</evidence>
<comment type="subcellular location">
    <subcellularLocation>
        <location evidence="1 7">Cell membrane</location>
        <topology evidence="1 7">Multi-pass membrane protein</topology>
    </subcellularLocation>
</comment>
<keyword evidence="3" id="KW-1003">Cell membrane</keyword>
<dbReference type="Gene3D" id="1.10.3720.10">
    <property type="entry name" value="MetI-like"/>
    <property type="match status" value="1"/>
</dbReference>
<dbReference type="AlphaFoldDB" id="A0A6L7G5B0"/>
<dbReference type="PANTHER" id="PTHR30193">
    <property type="entry name" value="ABC TRANSPORTER PERMEASE PROTEIN"/>
    <property type="match status" value="1"/>
</dbReference>
<dbReference type="EMBL" id="WUMU01000015">
    <property type="protein sequence ID" value="MXN18852.1"/>
    <property type="molecule type" value="Genomic_DNA"/>
</dbReference>
<feature type="transmembrane region" description="Helical" evidence="7">
    <location>
        <begin position="159"/>
        <end position="184"/>
    </location>
</feature>
<evidence type="ECO:0000256" key="3">
    <source>
        <dbReference type="ARBA" id="ARBA00022475"/>
    </source>
</evidence>
<evidence type="ECO:0000256" key="5">
    <source>
        <dbReference type="ARBA" id="ARBA00022989"/>
    </source>
</evidence>
<sequence length="297" mass="32679">MSSARSRNRSRPSLAAGLSLGPAWVIVVAIYIGTAIWTVAMSLTTSRLLPTAQFAGLSQYRRLFTTPRWMQSLENLVLFGVVFIVVALVLGFLLAVALDRKIRFEGAIRTIYLYPYALSFIVTGVVWKWMLDPTMGIQKTMHDLGWTSFRMDWVVDMHMAIYALILAAVWQATGLVMALMLAGLRGVDGDLWKAIEVDGIPTWRAYVAIILPILKPIVVTATVLLGVAVVKAYDLVVALTGGGPGYATDMPAKFIMDFLFQRANIGLASAAATVILLISVLAILPWIYVTYLRAPRR</sequence>
<dbReference type="InterPro" id="IPR051393">
    <property type="entry name" value="ABC_transporter_permease"/>
</dbReference>
<evidence type="ECO:0000256" key="4">
    <source>
        <dbReference type="ARBA" id="ARBA00022692"/>
    </source>
</evidence>
<dbReference type="Pfam" id="PF00528">
    <property type="entry name" value="BPD_transp_1"/>
    <property type="match status" value="1"/>
</dbReference>
<comment type="caution">
    <text evidence="9">The sequence shown here is derived from an EMBL/GenBank/DDBJ whole genome shotgun (WGS) entry which is preliminary data.</text>
</comment>
<dbReference type="PROSITE" id="PS50928">
    <property type="entry name" value="ABC_TM1"/>
    <property type="match status" value="1"/>
</dbReference>
<comment type="similarity">
    <text evidence="7">Belongs to the binding-protein-dependent transport system permease family.</text>
</comment>
<keyword evidence="10" id="KW-1185">Reference proteome</keyword>
<feature type="transmembrane region" description="Helical" evidence="7">
    <location>
        <begin position="12"/>
        <end position="40"/>
    </location>
</feature>
<dbReference type="CDD" id="cd06261">
    <property type="entry name" value="TM_PBP2"/>
    <property type="match status" value="1"/>
</dbReference>